<proteinExistence type="inferred from homology"/>
<comment type="caution">
    <text evidence="7">The sequence shown here is derived from an EMBL/GenBank/DDBJ whole genome shotgun (WGS) entry which is preliminary data.</text>
</comment>
<feature type="domain" description="AMP-dependent synthetase/ligase" evidence="5">
    <location>
        <begin position="311"/>
        <end position="369"/>
    </location>
</feature>
<dbReference type="Pfam" id="PF00501">
    <property type="entry name" value="AMP-binding"/>
    <property type="match status" value="2"/>
</dbReference>
<dbReference type="GO" id="GO:0016405">
    <property type="term" value="F:CoA-ligase activity"/>
    <property type="evidence" value="ECO:0007669"/>
    <property type="project" value="TreeGrafter"/>
</dbReference>
<dbReference type="GO" id="GO:0004497">
    <property type="term" value="F:monooxygenase activity"/>
    <property type="evidence" value="ECO:0007669"/>
    <property type="project" value="UniProtKB-KW"/>
</dbReference>
<name>A0A5N5SRM4_9CRUS</name>
<dbReference type="InterPro" id="IPR045851">
    <property type="entry name" value="AMP-bd_C_sf"/>
</dbReference>
<dbReference type="Gene3D" id="3.40.50.12780">
    <property type="entry name" value="N-terminal domain of ligase-like"/>
    <property type="match status" value="1"/>
</dbReference>
<keyword evidence="8" id="KW-1185">Reference proteome</keyword>
<evidence type="ECO:0000259" key="6">
    <source>
        <dbReference type="Pfam" id="PF13193"/>
    </source>
</evidence>
<dbReference type="PANTHER" id="PTHR24096">
    <property type="entry name" value="LONG-CHAIN-FATTY-ACID--COA LIGASE"/>
    <property type="match status" value="1"/>
</dbReference>
<dbReference type="PROSITE" id="PS00455">
    <property type="entry name" value="AMP_BINDING"/>
    <property type="match status" value="1"/>
</dbReference>
<evidence type="ECO:0000256" key="4">
    <source>
        <dbReference type="ARBA" id="ARBA00023140"/>
    </source>
</evidence>
<keyword evidence="3" id="KW-0436">Ligase</keyword>
<gene>
    <name evidence="7" type="primary">LUCI_0</name>
    <name evidence="7" type="ORF">Anas_05544</name>
</gene>
<dbReference type="SUPFAM" id="SSF56801">
    <property type="entry name" value="Acetyl-CoA synthetase-like"/>
    <property type="match status" value="1"/>
</dbReference>
<dbReference type="InterPro" id="IPR042099">
    <property type="entry name" value="ANL_N_sf"/>
</dbReference>
<dbReference type="Proteomes" id="UP000326759">
    <property type="component" value="Unassembled WGS sequence"/>
</dbReference>
<keyword evidence="7" id="KW-0560">Oxidoreductase</keyword>
<dbReference type="PANTHER" id="PTHR24096:SF149">
    <property type="entry name" value="AMP-BINDING DOMAIN-CONTAINING PROTEIN-RELATED"/>
    <property type="match status" value="1"/>
</dbReference>
<evidence type="ECO:0000256" key="1">
    <source>
        <dbReference type="ARBA" id="ARBA00004275"/>
    </source>
</evidence>
<dbReference type="GO" id="GO:0005777">
    <property type="term" value="C:peroxisome"/>
    <property type="evidence" value="ECO:0007669"/>
    <property type="project" value="UniProtKB-SubCell"/>
</dbReference>
<keyword evidence="7" id="KW-0503">Monooxygenase</keyword>
<dbReference type="InterPro" id="IPR000873">
    <property type="entry name" value="AMP-dep_synth/lig_dom"/>
</dbReference>
<keyword evidence="4" id="KW-0576">Peroxisome</keyword>
<evidence type="ECO:0000259" key="5">
    <source>
        <dbReference type="Pfam" id="PF00501"/>
    </source>
</evidence>
<dbReference type="AlphaFoldDB" id="A0A5N5SRM4"/>
<dbReference type="EMBL" id="SEYY01021542">
    <property type="protein sequence ID" value="KAB7496289.1"/>
    <property type="molecule type" value="Genomic_DNA"/>
</dbReference>
<dbReference type="InterPro" id="IPR020845">
    <property type="entry name" value="AMP-binding_CS"/>
</dbReference>
<dbReference type="Pfam" id="PF13193">
    <property type="entry name" value="AMP-binding_C"/>
    <property type="match status" value="1"/>
</dbReference>
<feature type="domain" description="AMP-binding enzyme C-terminal" evidence="6">
    <location>
        <begin position="420"/>
        <end position="495"/>
    </location>
</feature>
<comment type="subcellular location">
    <subcellularLocation>
        <location evidence="1">Peroxisome</location>
    </subcellularLocation>
</comment>
<comment type="similarity">
    <text evidence="2">Belongs to the ATP-dependent AMP-binding enzyme family.</text>
</comment>
<evidence type="ECO:0000256" key="2">
    <source>
        <dbReference type="ARBA" id="ARBA00006432"/>
    </source>
</evidence>
<organism evidence="7 8">
    <name type="scientific">Armadillidium nasatum</name>
    <dbReference type="NCBI Taxonomy" id="96803"/>
    <lineage>
        <taxon>Eukaryota</taxon>
        <taxon>Metazoa</taxon>
        <taxon>Ecdysozoa</taxon>
        <taxon>Arthropoda</taxon>
        <taxon>Crustacea</taxon>
        <taxon>Multicrustacea</taxon>
        <taxon>Malacostraca</taxon>
        <taxon>Eumalacostraca</taxon>
        <taxon>Peracarida</taxon>
        <taxon>Isopoda</taxon>
        <taxon>Oniscidea</taxon>
        <taxon>Crinocheta</taxon>
        <taxon>Armadillidiidae</taxon>
        <taxon>Armadillidium</taxon>
    </lineage>
</organism>
<evidence type="ECO:0000313" key="7">
    <source>
        <dbReference type="EMBL" id="KAB7496289.1"/>
    </source>
</evidence>
<evidence type="ECO:0000313" key="8">
    <source>
        <dbReference type="Proteomes" id="UP000326759"/>
    </source>
</evidence>
<dbReference type="Gene3D" id="3.30.300.30">
    <property type="match status" value="1"/>
</dbReference>
<evidence type="ECO:0000256" key="3">
    <source>
        <dbReference type="ARBA" id="ARBA00022598"/>
    </source>
</evidence>
<dbReference type="InterPro" id="IPR025110">
    <property type="entry name" value="AMP-bd_C"/>
</dbReference>
<feature type="domain" description="AMP-dependent synthetase/ligase" evidence="5">
    <location>
        <begin position="27"/>
        <end position="303"/>
    </location>
</feature>
<dbReference type="OrthoDB" id="10253869at2759"/>
<sequence length="514" mass="57605">MACLSLITMTLNFPTQVFGNIFIHIFEKFGDLKAFVSATSEEFYTFRDIKEASLRLAKELKKYFQDGGEEVSTVAIILPNCIEYPIIVHAAMAIGIPICSLRHDFQTDMLLNMLKDVNPKVLITDSTLLKTSKRIFEELPELKVLVKGPKGSESFGTNLHSLLFSNEDAMDIEDAKSVDPESLAFVSFSSGTTGRPKAIMISHRSMVNNVINTMQNPFSPLRSFQDGQQEKLLGNLPFAHMYCSGLYFYNGLMTGCCIYVIDFADAAELVMLTSKFKLTAVTIRPYMIEAVLKEENIKERLKTARVMEHSEVSAVILTPVNQERVGSTGKLIPNVKAKIIDVNSGKPILKPFQEGELLIKSPSLMKGYLNNPEATKEAVEDGWYKTGDIVYYDEDKYFYVVERFKDLINFRGKKVSPSNVENIVKKHPSVQDVGVIGVSGEATDGEVPRAFVVVKNSVSEQELIDFVKTNTSEEELWLRGGVQFLNSLPRTHLGKIQRKYLRDMGWTGSSSFKS</sequence>
<protein>
    <submittedName>
        <fullName evidence="7">Luciferin 4-monooxygenase</fullName>
    </submittedName>
</protein>
<reference evidence="7 8" key="1">
    <citation type="journal article" date="2019" name="PLoS Biol.">
        <title>Sex chromosomes control vertical transmission of feminizing Wolbachia symbionts in an isopod.</title>
        <authorList>
            <person name="Becking T."/>
            <person name="Chebbi M.A."/>
            <person name="Giraud I."/>
            <person name="Moumen B."/>
            <person name="Laverre T."/>
            <person name="Caubet Y."/>
            <person name="Peccoud J."/>
            <person name="Gilbert C."/>
            <person name="Cordaux R."/>
        </authorList>
    </citation>
    <scope>NUCLEOTIDE SEQUENCE [LARGE SCALE GENOMIC DNA]</scope>
    <source>
        <strain evidence="7">ANa2</strain>
        <tissue evidence="7">Whole body excluding digestive tract and cuticle</tissue>
    </source>
</reference>
<accession>A0A5N5SRM4</accession>